<reference evidence="1" key="1">
    <citation type="submission" date="2023-10" db="EMBL/GenBank/DDBJ databases">
        <authorList>
            <person name="Rodriguez Cubillos JULIANA M."/>
            <person name="De Vega J."/>
        </authorList>
    </citation>
    <scope>NUCLEOTIDE SEQUENCE</scope>
</reference>
<name>A0ACB0IT47_TRIPR</name>
<comment type="caution">
    <text evidence="1">The sequence shown here is derived from an EMBL/GenBank/DDBJ whole genome shotgun (WGS) entry which is preliminary data.</text>
</comment>
<organism evidence="1 2">
    <name type="scientific">Trifolium pratense</name>
    <name type="common">Red clover</name>
    <dbReference type="NCBI Taxonomy" id="57577"/>
    <lineage>
        <taxon>Eukaryota</taxon>
        <taxon>Viridiplantae</taxon>
        <taxon>Streptophyta</taxon>
        <taxon>Embryophyta</taxon>
        <taxon>Tracheophyta</taxon>
        <taxon>Spermatophyta</taxon>
        <taxon>Magnoliopsida</taxon>
        <taxon>eudicotyledons</taxon>
        <taxon>Gunneridae</taxon>
        <taxon>Pentapetalae</taxon>
        <taxon>rosids</taxon>
        <taxon>fabids</taxon>
        <taxon>Fabales</taxon>
        <taxon>Fabaceae</taxon>
        <taxon>Papilionoideae</taxon>
        <taxon>50 kb inversion clade</taxon>
        <taxon>NPAAA clade</taxon>
        <taxon>Hologalegina</taxon>
        <taxon>IRL clade</taxon>
        <taxon>Trifolieae</taxon>
        <taxon>Trifolium</taxon>
    </lineage>
</organism>
<evidence type="ECO:0000313" key="2">
    <source>
        <dbReference type="Proteomes" id="UP001177021"/>
    </source>
</evidence>
<keyword evidence="2" id="KW-1185">Reference proteome</keyword>
<dbReference type="Proteomes" id="UP001177021">
    <property type="component" value="Unassembled WGS sequence"/>
</dbReference>
<gene>
    <name evidence="1" type="ORF">MILVUS5_LOCUS5838</name>
</gene>
<protein>
    <submittedName>
        <fullName evidence="1">Uncharacterized protein</fullName>
    </submittedName>
</protein>
<evidence type="ECO:0000313" key="1">
    <source>
        <dbReference type="EMBL" id="CAJ2635075.1"/>
    </source>
</evidence>
<dbReference type="EMBL" id="CASHSV030000002">
    <property type="protein sequence ID" value="CAJ2635075.1"/>
    <property type="molecule type" value="Genomic_DNA"/>
</dbReference>
<proteinExistence type="predicted"/>
<sequence>MRDKNRIGFQHKINMAATAIEKIEMDVPIKATPQQFYDVFCNKTHYVSNVCPDKVKSVDLHEGNWGIEGSIISWNFVLGGKTSISKQRIEDIDKENNKITYKVLGGELLEDYKSIKFIMQIVPQREGSAVRWIVEYEKLNNNGPNPHPLFHFCVEVIKYVDAHLAPEDKK</sequence>
<accession>A0ACB0IT47</accession>